<organism evidence="2 3">
    <name type="scientific">Clostridium cadaveris</name>
    <dbReference type="NCBI Taxonomy" id="1529"/>
    <lineage>
        <taxon>Bacteria</taxon>
        <taxon>Bacillati</taxon>
        <taxon>Bacillota</taxon>
        <taxon>Clostridia</taxon>
        <taxon>Eubacteriales</taxon>
        <taxon>Clostridiaceae</taxon>
        <taxon>Clostridium</taxon>
    </lineage>
</organism>
<sequence length="481" mass="55297">MNMMYFEKNSQYKNRIMLIDDKGSKVTYADLDHFSEKASYYLKPRKLLFLLCENTIGSIMTYLSSLRNKVVPLLLDAHMENDMLKNLCDIYKPDYIAIPENMGISIDESKLLFHEYKYDFYYIDQQEETILNDEIALLMTTSGSTGGAKLVRQSYKNIDSNAKSIAEYLNLTEEERPITTLPMNYTYGLSIINSHILVGATILLTKYSLFEKEFWNFLKGQKATSFGGVPYTYQILRRLGFTKMDFPSLKTITQAGGKLPERLHREFAEYAEKNEKTFIVMYGQTEATARMSYLPFKYSLEKCGSIGLAIPGGEFSIIDDDGKEITTVDTIGELIYRGPNVTLGYAKERSDLAKGDERKGVLFTGDLAKRDSDGFYYIVGRKKRFLKIYGNRVNLDEVEQLLKQRFEDVDVACTGVDDKLFIAVISETHDIENEMIKYLQEKTRLNPHAFSVAFVDEIPKNKSGKTLYKELKEILERKFNE</sequence>
<protein>
    <submittedName>
        <fullName evidence="2">AMP-dependent synthetase</fullName>
    </submittedName>
</protein>
<dbReference type="GO" id="GO:0016405">
    <property type="term" value="F:CoA-ligase activity"/>
    <property type="evidence" value="ECO:0007669"/>
    <property type="project" value="TreeGrafter"/>
</dbReference>
<dbReference type="InterPro" id="IPR045851">
    <property type="entry name" value="AMP-bd_C_sf"/>
</dbReference>
<evidence type="ECO:0000259" key="1">
    <source>
        <dbReference type="Pfam" id="PF00501"/>
    </source>
</evidence>
<name>A0A316MGM2_9CLOT</name>
<evidence type="ECO:0000313" key="2">
    <source>
        <dbReference type="EMBL" id="PWL55623.1"/>
    </source>
</evidence>
<dbReference type="PANTHER" id="PTHR24096">
    <property type="entry name" value="LONG-CHAIN-FATTY-ACID--COA LIGASE"/>
    <property type="match status" value="1"/>
</dbReference>
<reference evidence="2 3" key="1">
    <citation type="submission" date="2018-03" db="EMBL/GenBank/DDBJ databases">
        <title>The uncultured portion of the human microbiome is neutrally assembled.</title>
        <authorList>
            <person name="Jeraldo P."/>
            <person name="Boardman L."/>
            <person name="White B.A."/>
            <person name="Nelson H."/>
            <person name="Goldenfeld N."/>
            <person name="Chia N."/>
        </authorList>
    </citation>
    <scope>NUCLEOTIDE SEQUENCE [LARGE SCALE GENOMIC DNA]</scope>
    <source>
        <strain evidence="2">CIM:MAG 903</strain>
    </source>
</reference>
<dbReference type="InterPro" id="IPR042099">
    <property type="entry name" value="ANL_N_sf"/>
</dbReference>
<dbReference type="PANTHER" id="PTHR24096:SF267">
    <property type="entry name" value="MALONATE--COA LIGASE ACSF3, MITOCHONDRIAL"/>
    <property type="match status" value="1"/>
</dbReference>
<dbReference type="Gene3D" id="3.40.50.12780">
    <property type="entry name" value="N-terminal domain of ligase-like"/>
    <property type="match status" value="1"/>
</dbReference>
<dbReference type="PROSITE" id="PS00455">
    <property type="entry name" value="AMP_BINDING"/>
    <property type="match status" value="1"/>
</dbReference>
<dbReference type="AlphaFoldDB" id="A0A316MGM2"/>
<gene>
    <name evidence="2" type="ORF">DBY38_01000</name>
</gene>
<dbReference type="InterPro" id="IPR020845">
    <property type="entry name" value="AMP-binding_CS"/>
</dbReference>
<accession>A0A316MGM2</accession>
<dbReference type="RefSeq" id="WP_035770903.1">
    <property type="nucleotide sequence ID" value="NZ_JABAGG010000021.1"/>
</dbReference>
<proteinExistence type="predicted"/>
<dbReference type="Proteomes" id="UP000246114">
    <property type="component" value="Unassembled WGS sequence"/>
</dbReference>
<dbReference type="SUPFAM" id="SSF56801">
    <property type="entry name" value="Acetyl-CoA synthetase-like"/>
    <property type="match status" value="1"/>
</dbReference>
<feature type="domain" description="AMP-dependent synthetase/ligase" evidence="1">
    <location>
        <begin position="7"/>
        <end position="345"/>
    </location>
</feature>
<dbReference type="Pfam" id="PF00501">
    <property type="entry name" value="AMP-binding"/>
    <property type="match status" value="1"/>
</dbReference>
<dbReference type="OrthoDB" id="9778383at2"/>
<dbReference type="Gene3D" id="3.30.300.30">
    <property type="match status" value="1"/>
</dbReference>
<comment type="caution">
    <text evidence="2">The sequence shown here is derived from an EMBL/GenBank/DDBJ whole genome shotgun (WGS) entry which is preliminary data.</text>
</comment>
<evidence type="ECO:0000313" key="3">
    <source>
        <dbReference type="Proteomes" id="UP000246114"/>
    </source>
</evidence>
<dbReference type="InterPro" id="IPR000873">
    <property type="entry name" value="AMP-dep_synth/lig_dom"/>
</dbReference>
<dbReference type="EMBL" id="QAMZ01000005">
    <property type="protein sequence ID" value="PWL55623.1"/>
    <property type="molecule type" value="Genomic_DNA"/>
</dbReference>